<sequence length="324" mass="34249">MAGPRARLHLGSERSVTQNRPRPVRAASATAGAERLGSAVVGLAPPRISWFAPVFSGGGGARLVLVRHTNENHPSAVVQLNDVRRTYGGKRTSVAALDGVTAGFGRASFTAVMGPSGSGKSTFLHCAAGLDRPTGGSVLIEGQDLGELSEVELTRLRRERVGFVFQAFNLLPALTVQDNVTLPLRLAGRRPKPALVRQVLDQVGLGERRKHLPAELSGGQQQRVAIARALVTRPAVLFADEPTGALDTHTARDVLGLLRGSVDHAGQTVVMVTHDPVAASYADRVVFLADGRLVGELPNPTAEAVAERMTHLGAWAERTATGVY</sequence>
<evidence type="ECO:0000313" key="7">
    <source>
        <dbReference type="Proteomes" id="UP001156441"/>
    </source>
</evidence>
<dbReference type="SMART" id="SM00382">
    <property type="entry name" value="AAA"/>
    <property type="match status" value="1"/>
</dbReference>
<dbReference type="Pfam" id="PF00005">
    <property type="entry name" value="ABC_tran"/>
    <property type="match status" value="1"/>
</dbReference>
<organism evidence="6 7">
    <name type="scientific">Actinophytocola gossypii</name>
    <dbReference type="NCBI Taxonomy" id="2812003"/>
    <lineage>
        <taxon>Bacteria</taxon>
        <taxon>Bacillati</taxon>
        <taxon>Actinomycetota</taxon>
        <taxon>Actinomycetes</taxon>
        <taxon>Pseudonocardiales</taxon>
        <taxon>Pseudonocardiaceae</taxon>
    </lineage>
</organism>
<keyword evidence="2" id="KW-0547">Nucleotide-binding</keyword>
<comment type="caution">
    <text evidence="6">The sequence shown here is derived from an EMBL/GenBank/DDBJ whole genome shotgun (WGS) entry which is preliminary data.</text>
</comment>
<dbReference type="CDD" id="cd03255">
    <property type="entry name" value="ABC_MJ0796_LolCDE_FtsE"/>
    <property type="match status" value="1"/>
</dbReference>
<dbReference type="Gene3D" id="3.40.50.300">
    <property type="entry name" value="P-loop containing nucleotide triphosphate hydrolases"/>
    <property type="match status" value="1"/>
</dbReference>
<evidence type="ECO:0000256" key="2">
    <source>
        <dbReference type="ARBA" id="ARBA00022741"/>
    </source>
</evidence>
<dbReference type="GO" id="GO:0005524">
    <property type="term" value="F:ATP binding"/>
    <property type="evidence" value="ECO:0007669"/>
    <property type="project" value="UniProtKB-KW"/>
</dbReference>
<evidence type="ECO:0000256" key="3">
    <source>
        <dbReference type="ARBA" id="ARBA00022840"/>
    </source>
</evidence>
<gene>
    <name evidence="6" type="ORF">JT362_26360</name>
</gene>
<dbReference type="InterPro" id="IPR015854">
    <property type="entry name" value="ABC_transpr_LolD-like"/>
</dbReference>
<accession>A0ABT2JFJ6</accession>
<dbReference type="InterPro" id="IPR003593">
    <property type="entry name" value="AAA+_ATPase"/>
</dbReference>
<dbReference type="Proteomes" id="UP001156441">
    <property type="component" value="Unassembled WGS sequence"/>
</dbReference>
<evidence type="ECO:0000259" key="5">
    <source>
        <dbReference type="PROSITE" id="PS50893"/>
    </source>
</evidence>
<proteinExistence type="predicted"/>
<dbReference type="InterPro" id="IPR017911">
    <property type="entry name" value="MacB-like_ATP-bd"/>
</dbReference>
<dbReference type="PROSITE" id="PS50893">
    <property type="entry name" value="ABC_TRANSPORTER_2"/>
    <property type="match status" value="1"/>
</dbReference>
<dbReference type="PROSITE" id="PS00211">
    <property type="entry name" value="ABC_TRANSPORTER_1"/>
    <property type="match status" value="1"/>
</dbReference>
<feature type="region of interest" description="Disordered" evidence="4">
    <location>
        <begin position="1"/>
        <end position="31"/>
    </location>
</feature>
<dbReference type="InterPro" id="IPR017871">
    <property type="entry name" value="ABC_transporter-like_CS"/>
</dbReference>
<evidence type="ECO:0000313" key="6">
    <source>
        <dbReference type="EMBL" id="MCT2586650.1"/>
    </source>
</evidence>
<dbReference type="PANTHER" id="PTHR24220">
    <property type="entry name" value="IMPORT ATP-BINDING PROTEIN"/>
    <property type="match status" value="1"/>
</dbReference>
<reference evidence="6 7" key="1">
    <citation type="submission" date="2021-02" db="EMBL/GenBank/DDBJ databases">
        <title>Actinophytocola xerophila sp. nov., isolated from soil of cotton cropping field.</title>
        <authorList>
            <person name="Huang R."/>
            <person name="Chen X."/>
            <person name="Ge X."/>
            <person name="Liu W."/>
        </authorList>
    </citation>
    <scope>NUCLEOTIDE SEQUENCE [LARGE SCALE GENOMIC DNA]</scope>
    <source>
        <strain evidence="6 7">S1-96</strain>
    </source>
</reference>
<evidence type="ECO:0000256" key="1">
    <source>
        <dbReference type="ARBA" id="ARBA00022448"/>
    </source>
</evidence>
<dbReference type="InterPro" id="IPR027417">
    <property type="entry name" value="P-loop_NTPase"/>
</dbReference>
<evidence type="ECO:0000256" key="4">
    <source>
        <dbReference type="SAM" id="MobiDB-lite"/>
    </source>
</evidence>
<keyword evidence="1" id="KW-0813">Transport</keyword>
<feature type="domain" description="ABC transporter" evidence="5">
    <location>
        <begin position="78"/>
        <end position="315"/>
    </location>
</feature>
<dbReference type="EMBL" id="JAFFZE010000020">
    <property type="protein sequence ID" value="MCT2586650.1"/>
    <property type="molecule type" value="Genomic_DNA"/>
</dbReference>
<dbReference type="SUPFAM" id="SSF52540">
    <property type="entry name" value="P-loop containing nucleoside triphosphate hydrolases"/>
    <property type="match status" value="1"/>
</dbReference>
<keyword evidence="3 6" id="KW-0067">ATP-binding</keyword>
<keyword evidence="7" id="KW-1185">Reference proteome</keyword>
<protein>
    <submittedName>
        <fullName evidence="6">ABC transporter ATP-binding protein</fullName>
    </submittedName>
</protein>
<dbReference type="PANTHER" id="PTHR24220:SF685">
    <property type="entry name" value="ABC TRANSPORTER RELATED"/>
    <property type="match status" value="1"/>
</dbReference>
<name>A0ABT2JFJ6_9PSEU</name>
<dbReference type="InterPro" id="IPR003439">
    <property type="entry name" value="ABC_transporter-like_ATP-bd"/>
</dbReference>